<accession>G2KRJ9</accession>
<feature type="signal peptide" evidence="1">
    <location>
        <begin position="1"/>
        <end position="23"/>
    </location>
</feature>
<reference evidence="2 3" key="1">
    <citation type="journal article" date="2011" name="BMC Genomics">
        <title>Genomic insights into an obligate epibiotic bacterial predator: Micavibrio aeruginosavorus ARL-13.</title>
        <authorList>
            <person name="Wang Z."/>
            <person name="Kadouri D."/>
            <person name="Wu M."/>
        </authorList>
    </citation>
    <scope>NUCLEOTIDE SEQUENCE [LARGE SCALE GENOMIC DNA]</scope>
    <source>
        <strain evidence="2 3">ARL-13</strain>
    </source>
</reference>
<dbReference type="Proteomes" id="UP000009286">
    <property type="component" value="Chromosome"/>
</dbReference>
<evidence type="ECO:0000256" key="1">
    <source>
        <dbReference type="SAM" id="SignalP"/>
    </source>
</evidence>
<keyword evidence="1" id="KW-0732">Signal</keyword>
<name>G2KRJ9_MICAA</name>
<proteinExistence type="predicted"/>
<dbReference type="KEGG" id="mai:MICA_1238"/>
<gene>
    <name evidence="2" type="ordered locus">MICA_1238</name>
</gene>
<keyword evidence="3" id="KW-1185">Reference proteome</keyword>
<dbReference type="AlphaFoldDB" id="G2KRJ9"/>
<organism evidence="2 3">
    <name type="scientific">Micavibrio aeruginosavorus (strain ARL-13)</name>
    <dbReference type="NCBI Taxonomy" id="856793"/>
    <lineage>
        <taxon>Bacteria</taxon>
        <taxon>Pseudomonadati</taxon>
        <taxon>Bdellovibrionota</taxon>
        <taxon>Bdellovibrionia</taxon>
        <taxon>Bdellovibrionales</taxon>
        <taxon>Pseudobdellovibrionaceae</taxon>
        <taxon>Micavibrio</taxon>
    </lineage>
</organism>
<protein>
    <submittedName>
        <fullName evidence="2">Uncharacterized protein</fullName>
    </submittedName>
</protein>
<dbReference type="EMBL" id="CP002382">
    <property type="protein sequence ID" value="AEP09561.1"/>
    <property type="molecule type" value="Genomic_DNA"/>
</dbReference>
<dbReference type="STRING" id="856793.MICA_1238"/>
<evidence type="ECO:0000313" key="2">
    <source>
        <dbReference type="EMBL" id="AEP09561.1"/>
    </source>
</evidence>
<evidence type="ECO:0000313" key="3">
    <source>
        <dbReference type="Proteomes" id="UP000009286"/>
    </source>
</evidence>
<dbReference type="HOGENOM" id="CLU_1452866_0_0_5"/>
<sequence>MHRVIVFALCSVSCLCLTTGAFAQSANTGGNRYSGTEWEGHFVTKPPAETKQSIGYDFTLKSTLAIDTGLFVHGDAWFGEATANIGQKSDVWHEGDVKAGFEIETGFYGDTHIKAALNAIYAWQVGDTDAAGSTVPDEDQSKLLPEDAYIRIDSGTNFPELGEGARSCSPCHQQRVNNSARLPRSL</sequence>
<feature type="chain" id="PRO_5003432215" evidence="1">
    <location>
        <begin position="24"/>
        <end position="186"/>
    </location>
</feature>